<organism evidence="1 2">
    <name type="scientific">Fusarium mexicanum</name>
    <dbReference type="NCBI Taxonomy" id="751941"/>
    <lineage>
        <taxon>Eukaryota</taxon>
        <taxon>Fungi</taxon>
        <taxon>Dikarya</taxon>
        <taxon>Ascomycota</taxon>
        <taxon>Pezizomycotina</taxon>
        <taxon>Sordariomycetes</taxon>
        <taxon>Hypocreomycetidae</taxon>
        <taxon>Hypocreales</taxon>
        <taxon>Nectriaceae</taxon>
        <taxon>Fusarium</taxon>
        <taxon>Fusarium fujikuroi species complex</taxon>
    </lineage>
</organism>
<evidence type="ECO:0000313" key="2">
    <source>
        <dbReference type="Proteomes" id="UP000522262"/>
    </source>
</evidence>
<comment type="caution">
    <text evidence="1">The sequence shown here is derived from an EMBL/GenBank/DDBJ whole genome shotgun (WGS) entry which is preliminary data.</text>
</comment>
<dbReference type="EMBL" id="JAAOAM010000013">
    <property type="protein sequence ID" value="KAF5558018.1"/>
    <property type="molecule type" value="Genomic_DNA"/>
</dbReference>
<dbReference type="Proteomes" id="UP000522262">
    <property type="component" value="Unassembled WGS sequence"/>
</dbReference>
<dbReference type="AlphaFoldDB" id="A0A8H5JPK3"/>
<name>A0A8H5JPK3_9HYPO</name>
<keyword evidence="2" id="KW-1185">Reference proteome</keyword>
<proteinExistence type="predicted"/>
<evidence type="ECO:0000313" key="1">
    <source>
        <dbReference type="EMBL" id="KAF5558018.1"/>
    </source>
</evidence>
<accession>A0A8H5JPK3</accession>
<reference evidence="1 2" key="1">
    <citation type="submission" date="2020-05" db="EMBL/GenBank/DDBJ databases">
        <title>Identification and distribution of gene clusters putatively required for synthesis of sphingolipid metabolism inhibitors in phylogenetically diverse species of the filamentous fungus Fusarium.</title>
        <authorList>
            <person name="Kim H.-S."/>
            <person name="Busman M."/>
            <person name="Brown D.W."/>
            <person name="Divon H."/>
            <person name="Uhlig S."/>
            <person name="Proctor R.H."/>
        </authorList>
    </citation>
    <scope>NUCLEOTIDE SEQUENCE [LARGE SCALE GENOMIC DNA]</scope>
    <source>
        <strain evidence="1 2">NRRL 53147</strain>
    </source>
</reference>
<gene>
    <name evidence="1" type="ORF">FMEXI_519</name>
</gene>
<protein>
    <submittedName>
        <fullName evidence="1">Uncharacterized protein</fullName>
    </submittedName>
</protein>
<sequence length="161" mass="18086">MIPPQRVASKAWTPLRCSNLPTTLLRRLWVHSLRKNSPRVKSEAPLVFDIVSDLIPIKGRLIRAIEKKRNAILDRVPDVTPGYHTKDIESILEGLSSEMSQDTMKRSLKQINLISVLKLDAVLEEVLTMLVAEHEGYQNLGDALVASFEEEETGDTGNDDQ</sequence>